<evidence type="ECO:0000313" key="1">
    <source>
        <dbReference type="EMBL" id="OGD63298.1"/>
    </source>
</evidence>
<sequence>MAEKILILDPNEGRTIVLGGRATLEYGASVVTTVSNEAAIDAMRTEKGLTYGVFAWHLEAEVTSRAAVMAAQEVGLPIVVLNPNPDAQILIELKEKLGIYVIGRVDRRVDLIGLPLVRLIGQ</sequence>
<dbReference type="AlphaFoldDB" id="A0A1F5E7F7"/>
<dbReference type="Proteomes" id="UP000177006">
    <property type="component" value="Unassembled WGS sequence"/>
</dbReference>
<accession>A0A1F5E7F7</accession>
<reference evidence="1 2" key="1">
    <citation type="journal article" date="2016" name="Nat. Commun.">
        <title>Thousands of microbial genomes shed light on interconnected biogeochemical processes in an aquifer system.</title>
        <authorList>
            <person name="Anantharaman K."/>
            <person name="Brown C.T."/>
            <person name="Hug L.A."/>
            <person name="Sharon I."/>
            <person name="Castelle C.J."/>
            <person name="Probst A.J."/>
            <person name="Thomas B.C."/>
            <person name="Singh A."/>
            <person name="Wilkins M.J."/>
            <person name="Karaoz U."/>
            <person name="Brodie E.L."/>
            <person name="Williams K.H."/>
            <person name="Hubbard S.S."/>
            <person name="Banfield J.F."/>
        </authorList>
    </citation>
    <scope>NUCLEOTIDE SEQUENCE [LARGE SCALE GENOMIC DNA]</scope>
</reference>
<proteinExistence type="predicted"/>
<comment type="caution">
    <text evidence="1">The sequence shown here is derived from an EMBL/GenBank/DDBJ whole genome shotgun (WGS) entry which is preliminary data.</text>
</comment>
<evidence type="ECO:0000313" key="2">
    <source>
        <dbReference type="Proteomes" id="UP000177006"/>
    </source>
</evidence>
<protein>
    <submittedName>
        <fullName evidence="1">Uncharacterized protein</fullName>
    </submittedName>
</protein>
<organism evidence="1 2">
    <name type="scientific">Candidatus Beckwithbacteria bacterium RBG_13_42_9</name>
    <dbReference type="NCBI Taxonomy" id="1797457"/>
    <lineage>
        <taxon>Bacteria</taxon>
        <taxon>Candidatus Beckwithiibacteriota</taxon>
    </lineage>
</organism>
<name>A0A1F5E7F7_9BACT</name>
<dbReference type="EMBL" id="MEZK01000010">
    <property type="protein sequence ID" value="OGD63298.1"/>
    <property type="molecule type" value="Genomic_DNA"/>
</dbReference>
<dbReference type="STRING" id="1797457.A2160_02265"/>
<gene>
    <name evidence="1" type="ORF">A2160_02265</name>
</gene>